<dbReference type="PANTHER" id="PTHR15885:SF1">
    <property type="entry name" value="COILED-COIL DOMAIN-CONTAINING PROTEIN 174"/>
    <property type="match status" value="1"/>
</dbReference>
<feature type="region of interest" description="Disordered" evidence="3">
    <location>
        <begin position="46"/>
        <end position="75"/>
    </location>
</feature>
<dbReference type="GeneID" id="105362499"/>
<evidence type="ECO:0000313" key="5">
    <source>
        <dbReference type="Proteomes" id="UP000695007"/>
    </source>
</evidence>
<name>A0AAJ6YHN8_9HYME</name>
<evidence type="ECO:0000259" key="4">
    <source>
        <dbReference type="Pfam" id="PF25449"/>
    </source>
</evidence>
<feature type="region of interest" description="Disordered" evidence="3">
    <location>
        <begin position="419"/>
        <end position="458"/>
    </location>
</feature>
<feature type="coiled-coil region" evidence="2">
    <location>
        <begin position="238"/>
        <end position="326"/>
    </location>
</feature>
<evidence type="ECO:0000313" key="6">
    <source>
        <dbReference type="RefSeq" id="XP_011498262.1"/>
    </source>
</evidence>
<dbReference type="GO" id="GO:0005634">
    <property type="term" value="C:nucleus"/>
    <property type="evidence" value="ECO:0007669"/>
    <property type="project" value="TreeGrafter"/>
</dbReference>
<proteinExistence type="predicted"/>
<dbReference type="RefSeq" id="XP_011498262.1">
    <property type="nucleotide sequence ID" value="XM_011499960.1"/>
</dbReference>
<dbReference type="InterPro" id="IPR057464">
    <property type="entry name" value="CCDC174_GRSR"/>
</dbReference>
<dbReference type="Pfam" id="PF13300">
    <property type="entry name" value="DUF4078"/>
    <property type="match status" value="1"/>
</dbReference>
<feature type="compositionally biased region" description="Polar residues" evidence="3">
    <location>
        <begin position="433"/>
        <end position="458"/>
    </location>
</feature>
<keyword evidence="5" id="KW-1185">Reference proteome</keyword>
<sequence length="529" mass="61693">MNAESKINVHYSSLVGLKAELLRKQSEVEAAKKGFENIKLISKAKIKDKASNEKRKARKFEDNEETEEAEDSEDAKTLQKSKLMLQAKSRLYDTLSKTHTNLNPNFLVDFQNKSDDTNYLETERKTLDNDCKSDYDSDGEWVEYTDCFGRTRKCLPEDLPKMQEKDDFIRKKINDKPQEETGRSMYIDDKLPNKEPELEMMRKKWEEQTEKLSNKVNIHYEDVLFDEARTHGVGYYAFSQDEEERAKQQENLSKLRKETEEKQQENQEIRNIKDKLQQNRLRAARLRQRMRLGLSDKEAEEEILLKKSEQNKIENIEINIENENQNEQSNEISNCVQNNEINSGVQTNEISSCNQSNETHNNEQKMKQEIAKSNLADIENKIEAFGQLLGKRNRWYVMSQEEWVHKKRKERTKEFGPIYNNFESKKSPDLTEGANQTSDFADSKNSNDTLDNESSTVESIPPHVGDFCVDRVSLVKDDTPSVEPIFQQSTITKETSSQSPKDTKVYENIACQVEAGLKYLRHQFEKKRS</sequence>
<feature type="domain" description="CCDC174 alpha/beta GRSR" evidence="4">
    <location>
        <begin position="141"/>
        <end position="167"/>
    </location>
</feature>
<organism evidence="5 6">
    <name type="scientific">Ceratosolen solmsi marchali</name>
    <dbReference type="NCBI Taxonomy" id="326594"/>
    <lineage>
        <taxon>Eukaryota</taxon>
        <taxon>Metazoa</taxon>
        <taxon>Ecdysozoa</taxon>
        <taxon>Arthropoda</taxon>
        <taxon>Hexapoda</taxon>
        <taxon>Insecta</taxon>
        <taxon>Pterygota</taxon>
        <taxon>Neoptera</taxon>
        <taxon>Endopterygota</taxon>
        <taxon>Hymenoptera</taxon>
        <taxon>Apocrita</taxon>
        <taxon>Proctotrupomorpha</taxon>
        <taxon>Chalcidoidea</taxon>
        <taxon>Agaonidae</taxon>
        <taxon>Agaoninae</taxon>
        <taxon>Ceratosolen</taxon>
    </lineage>
</organism>
<dbReference type="Pfam" id="PF25449">
    <property type="entry name" value="CCDC174_GRSR"/>
    <property type="match status" value="1"/>
</dbReference>
<dbReference type="InterPro" id="IPR025066">
    <property type="entry name" value="CCDC174-like"/>
</dbReference>
<evidence type="ECO:0000256" key="2">
    <source>
        <dbReference type="SAM" id="Coils"/>
    </source>
</evidence>
<keyword evidence="1 2" id="KW-0175">Coiled coil</keyword>
<dbReference type="KEGG" id="csol:105362499"/>
<dbReference type="AlphaFoldDB" id="A0AAJ6YHN8"/>
<accession>A0AAJ6YHN8</accession>
<protein>
    <submittedName>
        <fullName evidence="6">Coiled-coil domain-containing protein 174</fullName>
    </submittedName>
</protein>
<dbReference type="PANTHER" id="PTHR15885">
    <property type="entry name" value="COILED-COIL DOMAIN-CONTAINING PROTEIN 174"/>
    <property type="match status" value="1"/>
</dbReference>
<feature type="compositionally biased region" description="Acidic residues" evidence="3">
    <location>
        <begin position="62"/>
        <end position="73"/>
    </location>
</feature>
<evidence type="ECO:0000256" key="1">
    <source>
        <dbReference type="ARBA" id="ARBA00023054"/>
    </source>
</evidence>
<gene>
    <name evidence="6" type="primary">LOC105362499</name>
</gene>
<dbReference type="Proteomes" id="UP000695007">
    <property type="component" value="Unplaced"/>
</dbReference>
<reference evidence="6" key="1">
    <citation type="submission" date="2025-08" db="UniProtKB">
        <authorList>
            <consortium name="RefSeq"/>
        </authorList>
    </citation>
    <scope>IDENTIFICATION</scope>
</reference>
<evidence type="ECO:0000256" key="3">
    <source>
        <dbReference type="SAM" id="MobiDB-lite"/>
    </source>
</evidence>